<evidence type="ECO:0000259" key="15">
    <source>
        <dbReference type="Pfam" id="PF07715"/>
    </source>
</evidence>
<evidence type="ECO:0000256" key="5">
    <source>
        <dbReference type="ARBA" id="ARBA00022729"/>
    </source>
</evidence>
<dbReference type="RefSeq" id="WP_070123839.1">
    <property type="nucleotide sequence ID" value="NZ_MDHN01000008.1"/>
</dbReference>
<dbReference type="EMBL" id="MDHN01000008">
    <property type="protein sequence ID" value="OFC72057.1"/>
    <property type="molecule type" value="Genomic_DNA"/>
</dbReference>
<organism evidence="16 17">
    <name type="scientific">Alteromonas confluentis</name>
    <dbReference type="NCBI Taxonomy" id="1656094"/>
    <lineage>
        <taxon>Bacteria</taxon>
        <taxon>Pseudomonadati</taxon>
        <taxon>Pseudomonadota</taxon>
        <taxon>Gammaproteobacteria</taxon>
        <taxon>Alteromonadales</taxon>
        <taxon>Alteromonadaceae</taxon>
        <taxon>Alteromonas/Salinimonas group</taxon>
        <taxon>Alteromonas</taxon>
    </lineage>
</organism>
<evidence type="ECO:0000256" key="11">
    <source>
        <dbReference type="PROSITE-ProRule" id="PRU10144"/>
    </source>
</evidence>
<dbReference type="InterPro" id="IPR000531">
    <property type="entry name" value="Beta-barrel_TonB"/>
</dbReference>
<keyword evidence="4 10" id="KW-0812">Transmembrane</keyword>
<keyword evidence="9 10" id="KW-0998">Cell outer membrane</keyword>
<feature type="domain" description="TonB-dependent receptor plug" evidence="15">
    <location>
        <begin position="43"/>
        <end position="149"/>
    </location>
</feature>
<evidence type="ECO:0000256" key="3">
    <source>
        <dbReference type="ARBA" id="ARBA00022452"/>
    </source>
</evidence>
<feature type="chain" id="PRO_5009209797" evidence="13">
    <location>
        <begin position="22"/>
        <end position="613"/>
    </location>
</feature>
<keyword evidence="3 10" id="KW-1134">Transmembrane beta strand</keyword>
<dbReference type="InterPro" id="IPR010917">
    <property type="entry name" value="TonB_rcpt_CS"/>
</dbReference>
<keyword evidence="5 13" id="KW-0732">Signal</keyword>
<accession>A0A1E7ZEY6</accession>
<dbReference type="InterPro" id="IPR037066">
    <property type="entry name" value="Plug_dom_sf"/>
</dbReference>
<dbReference type="InterPro" id="IPR012910">
    <property type="entry name" value="Plug_dom"/>
</dbReference>
<evidence type="ECO:0000256" key="1">
    <source>
        <dbReference type="ARBA" id="ARBA00004571"/>
    </source>
</evidence>
<dbReference type="GO" id="GO:0015889">
    <property type="term" value="P:cobalamin transport"/>
    <property type="evidence" value="ECO:0007669"/>
    <property type="project" value="TreeGrafter"/>
</dbReference>
<dbReference type="Pfam" id="PF00593">
    <property type="entry name" value="TonB_dep_Rec_b-barrel"/>
    <property type="match status" value="1"/>
</dbReference>
<dbReference type="CDD" id="cd01347">
    <property type="entry name" value="ligand_gated_channel"/>
    <property type="match status" value="1"/>
</dbReference>
<dbReference type="GO" id="GO:0006811">
    <property type="term" value="P:monoatomic ion transport"/>
    <property type="evidence" value="ECO:0007669"/>
    <property type="project" value="UniProtKB-KW"/>
</dbReference>
<keyword evidence="7 12" id="KW-0798">TonB box</keyword>
<dbReference type="PROSITE" id="PS01156">
    <property type="entry name" value="TONB_DEPENDENT_REC_2"/>
    <property type="match status" value="1"/>
</dbReference>
<dbReference type="PANTHER" id="PTHR30069">
    <property type="entry name" value="TONB-DEPENDENT OUTER MEMBRANE RECEPTOR"/>
    <property type="match status" value="1"/>
</dbReference>
<dbReference type="GO" id="GO:0009279">
    <property type="term" value="C:cell outer membrane"/>
    <property type="evidence" value="ECO:0007669"/>
    <property type="project" value="UniProtKB-SubCell"/>
</dbReference>
<evidence type="ECO:0000313" key="17">
    <source>
        <dbReference type="Proteomes" id="UP000175691"/>
    </source>
</evidence>
<dbReference type="InterPro" id="IPR039426">
    <property type="entry name" value="TonB-dep_rcpt-like"/>
</dbReference>
<sequence length="613" mass="66906">MHISKLAIAIALGCTVTSVIAEEATPGSDIEHVVVSSRVITPVRELATSVSVMTEEEIELRGYANLAEVLRIEPSVHVTDSGGIGSTSALRIRGEEGYRTLIRIDGVDVSDPTGTQIMPQVGQLQSSNVSRVEILRGPQGLVYGADAGGVINIQSGRLEQGVYGSVRAEAGEYNTQNLSAEVGGGSETVEAYLSVSDYSTDGFNSRIDDTDPADDDGYDNTTVHAKVSVKATDALTLGFVARHNDGEGEFDNCYTAAFSISNDCDSAFEQTNFRVSANYALESGNQQLAYAKTLIERENYTEGASSYFTKGTVERVEYIGDTAINDQHTVVYGIDWEEEAITSSNESRTQTGYYGELQSEWVENLFTTAGVRYDDNEDFGEHLSYRLSSAYIWELQAGELKLRGAYGTGFRAPSLYEVQYNRDFGYAPASDVALKEEESKGYEIGLQFTPSAGTFVEVVYFDQKIEDAIVFDMATYSGYLQELGTATSEGIELIGQWAINDAWTIKGNYTYNDADDVNGAQRVRRPRDLANLSVLYRYEAVTAEATVRMVADAVGISAPLDDYSLVDLSARYDVTENFSVFGRIENAFDKSYQGASAFRSRGRAANIGVNYAF</sequence>
<evidence type="ECO:0000256" key="6">
    <source>
        <dbReference type="ARBA" id="ARBA00023065"/>
    </source>
</evidence>
<dbReference type="Gene3D" id="2.40.170.20">
    <property type="entry name" value="TonB-dependent receptor, beta-barrel domain"/>
    <property type="match status" value="1"/>
</dbReference>
<dbReference type="PROSITE" id="PS52016">
    <property type="entry name" value="TONB_DEPENDENT_REC_3"/>
    <property type="match status" value="1"/>
</dbReference>
<dbReference type="Proteomes" id="UP000175691">
    <property type="component" value="Unassembled WGS sequence"/>
</dbReference>
<dbReference type="Gene3D" id="2.170.130.10">
    <property type="entry name" value="TonB-dependent receptor, plug domain"/>
    <property type="match status" value="1"/>
</dbReference>
<proteinExistence type="inferred from homology"/>
<dbReference type="STRING" id="1656094.BFC18_04970"/>
<dbReference type="PANTHER" id="PTHR30069:SF53">
    <property type="entry name" value="COLICIN I RECEPTOR-RELATED"/>
    <property type="match status" value="1"/>
</dbReference>
<dbReference type="AlphaFoldDB" id="A0A1E7ZEY6"/>
<evidence type="ECO:0000256" key="9">
    <source>
        <dbReference type="ARBA" id="ARBA00023237"/>
    </source>
</evidence>
<protein>
    <submittedName>
        <fullName evidence="16">Ligand-gated channel</fullName>
    </submittedName>
</protein>
<evidence type="ECO:0000313" key="16">
    <source>
        <dbReference type="EMBL" id="OFC72057.1"/>
    </source>
</evidence>
<evidence type="ECO:0000256" key="12">
    <source>
        <dbReference type="RuleBase" id="RU003357"/>
    </source>
</evidence>
<keyword evidence="17" id="KW-1185">Reference proteome</keyword>
<evidence type="ECO:0000256" key="8">
    <source>
        <dbReference type="ARBA" id="ARBA00023136"/>
    </source>
</evidence>
<evidence type="ECO:0000256" key="7">
    <source>
        <dbReference type="ARBA" id="ARBA00023077"/>
    </source>
</evidence>
<dbReference type="SUPFAM" id="SSF56935">
    <property type="entry name" value="Porins"/>
    <property type="match status" value="1"/>
</dbReference>
<reference evidence="16 17" key="1">
    <citation type="submission" date="2016-08" db="EMBL/GenBank/DDBJ databases">
        <authorList>
            <person name="Seilhamer J.J."/>
        </authorList>
    </citation>
    <scope>NUCLEOTIDE SEQUENCE [LARGE SCALE GENOMIC DNA]</scope>
    <source>
        <strain evidence="16 17">KCTC 42603</strain>
    </source>
</reference>
<feature type="short sequence motif" description="TonB C-terminal box" evidence="11">
    <location>
        <begin position="596"/>
        <end position="613"/>
    </location>
</feature>
<evidence type="ECO:0000256" key="4">
    <source>
        <dbReference type="ARBA" id="ARBA00022692"/>
    </source>
</evidence>
<keyword evidence="2 10" id="KW-0813">Transport</keyword>
<dbReference type="InterPro" id="IPR036942">
    <property type="entry name" value="Beta-barrel_TonB_sf"/>
</dbReference>
<comment type="subcellular location">
    <subcellularLocation>
        <location evidence="1 10">Cell outer membrane</location>
        <topology evidence="1 10">Multi-pass membrane protein</topology>
    </subcellularLocation>
</comment>
<keyword evidence="6" id="KW-0406">Ion transport</keyword>
<comment type="caution">
    <text evidence="16">The sequence shown here is derived from an EMBL/GenBank/DDBJ whole genome shotgun (WGS) entry which is preliminary data.</text>
</comment>
<name>A0A1E7ZEY6_9ALTE</name>
<comment type="similarity">
    <text evidence="10 12">Belongs to the TonB-dependent receptor family.</text>
</comment>
<feature type="signal peptide" evidence="13">
    <location>
        <begin position="1"/>
        <end position="21"/>
    </location>
</feature>
<keyword evidence="8 10" id="KW-0472">Membrane</keyword>
<dbReference type="OrthoDB" id="9764669at2"/>
<evidence type="ECO:0000256" key="10">
    <source>
        <dbReference type="PROSITE-ProRule" id="PRU01360"/>
    </source>
</evidence>
<evidence type="ECO:0000256" key="2">
    <source>
        <dbReference type="ARBA" id="ARBA00022448"/>
    </source>
</evidence>
<gene>
    <name evidence="16" type="ORF">BFC18_04970</name>
</gene>
<evidence type="ECO:0000256" key="13">
    <source>
        <dbReference type="SAM" id="SignalP"/>
    </source>
</evidence>
<feature type="domain" description="TonB-dependent receptor-like beta-barrel" evidence="14">
    <location>
        <begin position="210"/>
        <end position="586"/>
    </location>
</feature>
<dbReference type="Pfam" id="PF07715">
    <property type="entry name" value="Plug"/>
    <property type="match status" value="1"/>
</dbReference>
<evidence type="ECO:0000259" key="14">
    <source>
        <dbReference type="Pfam" id="PF00593"/>
    </source>
</evidence>